<gene>
    <name evidence="3" type="ORF">L207DRAFT_578658</name>
</gene>
<feature type="region of interest" description="Disordered" evidence="1">
    <location>
        <begin position="170"/>
        <end position="206"/>
    </location>
</feature>
<name>A0A2J6S4P8_HYAVF</name>
<dbReference type="InterPro" id="IPR004827">
    <property type="entry name" value="bZIP"/>
</dbReference>
<dbReference type="Pfam" id="PF00170">
    <property type="entry name" value="bZIP_1"/>
    <property type="match status" value="1"/>
</dbReference>
<dbReference type="EMBL" id="KZ613940">
    <property type="protein sequence ID" value="PMD45750.1"/>
    <property type="molecule type" value="Genomic_DNA"/>
</dbReference>
<evidence type="ECO:0000256" key="1">
    <source>
        <dbReference type="SAM" id="MobiDB-lite"/>
    </source>
</evidence>
<protein>
    <recommendedName>
        <fullName evidence="2">BZIP domain-containing protein</fullName>
    </recommendedName>
</protein>
<accession>A0A2J6S4P8</accession>
<feature type="compositionally biased region" description="Low complexity" evidence="1">
    <location>
        <begin position="182"/>
        <end position="193"/>
    </location>
</feature>
<sequence length="230" mass="26032">MDLLLESLSCTSVVYEPSYFVDRDTNSFLEAMMFNDQTNPGFQLPSGFNQTSFTTSASEDSRVEDQFGSLPNQPIIYPNPQLVDAHAQGSSMIIEGILREKTAAEERIRRRREQNRASQRSYRQRKDKYIQRLERTNRSFQQQNLALVEENEQLRLQLSQFTGKLLTTGSVIHPNLSPPSSPATSSSPSSPAPMDQHGGESLNAKKDWNVLQGPWLNKCGQVTLEDSYRN</sequence>
<organism evidence="3 4">
    <name type="scientific">Hyaloscypha variabilis (strain UAMH 11265 / GT02V1 / F)</name>
    <name type="common">Meliniomyces variabilis</name>
    <dbReference type="NCBI Taxonomy" id="1149755"/>
    <lineage>
        <taxon>Eukaryota</taxon>
        <taxon>Fungi</taxon>
        <taxon>Dikarya</taxon>
        <taxon>Ascomycota</taxon>
        <taxon>Pezizomycotina</taxon>
        <taxon>Leotiomycetes</taxon>
        <taxon>Helotiales</taxon>
        <taxon>Hyaloscyphaceae</taxon>
        <taxon>Hyaloscypha</taxon>
        <taxon>Hyaloscypha variabilis</taxon>
    </lineage>
</organism>
<dbReference type="Proteomes" id="UP000235786">
    <property type="component" value="Unassembled WGS sequence"/>
</dbReference>
<evidence type="ECO:0000259" key="2">
    <source>
        <dbReference type="PROSITE" id="PS50217"/>
    </source>
</evidence>
<dbReference type="SMART" id="SM00338">
    <property type="entry name" value="BRLZ"/>
    <property type="match status" value="1"/>
</dbReference>
<dbReference type="PROSITE" id="PS50217">
    <property type="entry name" value="BZIP"/>
    <property type="match status" value="1"/>
</dbReference>
<evidence type="ECO:0000313" key="4">
    <source>
        <dbReference type="Proteomes" id="UP000235786"/>
    </source>
</evidence>
<dbReference type="Gene3D" id="1.20.5.170">
    <property type="match status" value="1"/>
</dbReference>
<dbReference type="SUPFAM" id="SSF57959">
    <property type="entry name" value="Leucine zipper domain"/>
    <property type="match status" value="1"/>
</dbReference>
<dbReference type="AlphaFoldDB" id="A0A2J6S4P8"/>
<reference evidence="3 4" key="1">
    <citation type="submission" date="2016-04" db="EMBL/GenBank/DDBJ databases">
        <title>A degradative enzymes factory behind the ericoid mycorrhizal symbiosis.</title>
        <authorList>
            <consortium name="DOE Joint Genome Institute"/>
            <person name="Martino E."/>
            <person name="Morin E."/>
            <person name="Grelet G."/>
            <person name="Kuo A."/>
            <person name="Kohler A."/>
            <person name="Daghino S."/>
            <person name="Barry K."/>
            <person name="Choi C."/>
            <person name="Cichocki N."/>
            <person name="Clum A."/>
            <person name="Copeland A."/>
            <person name="Hainaut M."/>
            <person name="Haridas S."/>
            <person name="Labutti K."/>
            <person name="Lindquist E."/>
            <person name="Lipzen A."/>
            <person name="Khouja H.-R."/>
            <person name="Murat C."/>
            <person name="Ohm R."/>
            <person name="Olson A."/>
            <person name="Spatafora J."/>
            <person name="Veneault-Fourrey C."/>
            <person name="Henrissat B."/>
            <person name="Grigoriev I."/>
            <person name="Martin F."/>
            <person name="Perotto S."/>
        </authorList>
    </citation>
    <scope>NUCLEOTIDE SEQUENCE [LARGE SCALE GENOMIC DNA]</scope>
    <source>
        <strain evidence="3 4">F</strain>
    </source>
</reference>
<dbReference type="GO" id="GO:0003700">
    <property type="term" value="F:DNA-binding transcription factor activity"/>
    <property type="evidence" value="ECO:0007669"/>
    <property type="project" value="InterPro"/>
</dbReference>
<keyword evidence="4" id="KW-1185">Reference proteome</keyword>
<dbReference type="InterPro" id="IPR046347">
    <property type="entry name" value="bZIP_sf"/>
</dbReference>
<dbReference type="OrthoDB" id="2593073at2759"/>
<feature type="region of interest" description="Disordered" evidence="1">
    <location>
        <begin position="105"/>
        <end position="128"/>
    </location>
</feature>
<proteinExistence type="predicted"/>
<dbReference type="CDD" id="cd14688">
    <property type="entry name" value="bZIP_YAP"/>
    <property type="match status" value="1"/>
</dbReference>
<evidence type="ECO:0000313" key="3">
    <source>
        <dbReference type="EMBL" id="PMD45750.1"/>
    </source>
</evidence>
<feature type="domain" description="BZIP" evidence="2">
    <location>
        <begin position="105"/>
        <end position="168"/>
    </location>
</feature>